<keyword evidence="1" id="KW-0812">Transmembrane</keyword>
<keyword evidence="3" id="KW-1185">Reference proteome</keyword>
<evidence type="ECO:0000256" key="1">
    <source>
        <dbReference type="SAM" id="Phobius"/>
    </source>
</evidence>
<sequence length="122" mass="13071">MFGALVFNLAITNSAVNFYRLPVSSSKAGGVLQASGSRNHYSVVISIIIINCAAGGVIILGVAVEFYSYRCNSFLPGTSGGIIGPVQCERKILLCLRRKCIILSYPTDTYHSAGPISERKVK</sequence>
<gene>
    <name evidence="2" type="ORF">L873DRAFT_1195262</name>
</gene>
<keyword evidence="1" id="KW-0472">Membrane</keyword>
<dbReference type="EMBL" id="ML120411">
    <property type="protein sequence ID" value="RPA96784.1"/>
    <property type="molecule type" value="Genomic_DNA"/>
</dbReference>
<reference evidence="2 3" key="1">
    <citation type="journal article" date="2018" name="Nat. Ecol. Evol.">
        <title>Pezizomycetes genomes reveal the molecular basis of ectomycorrhizal truffle lifestyle.</title>
        <authorList>
            <person name="Murat C."/>
            <person name="Payen T."/>
            <person name="Noel B."/>
            <person name="Kuo A."/>
            <person name="Morin E."/>
            <person name="Chen J."/>
            <person name="Kohler A."/>
            <person name="Krizsan K."/>
            <person name="Balestrini R."/>
            <person name="Da Silva C."/>
            <person name="Montanini B."/>
            <person name="Hainaut M."/>
            <person name="Levati E."/>
            <person name="Barry K.W."/>
            <person name="Belfiori B."/>
            <person name="Cichocki N."/>
            <person name="Clum A."/>
            <person name="Dockter R.B."/>
            <person name="Fauchery L."/>
            <person name="Guy J."/>
            <person name="Iotti M."/>
            <person name="Le Tacon F."/>
            <person name="Lindquist E.A."/>
            <person name="Lipzen A."/>
            <person name="Malagnac F."/>
            <person name="Mello A."/>
            <person name="Molinier V."/>
            <person name="Miyauchi S."/>
            <person name="Poulain J."/>
            <person name="Riccioni C."/>
            <person name="Rubini A."/>
            <person name="Sitrit Y."/>
            <person name="Splivallo R."/>
            <person name="Traeger S."/>
            <person name="Wang M."/>
            <person name="Zifcakova L."/>
            <person name="Wipf D."/>
            <person name="Zambonelli A."/>
            <person name="Paolocci F."/>
            <person name="Nowrousian M."/>
            <person name="Ottonello S."/>
            <person name="Baldrian P."/>
            <person name="Spatafora J.W."/>
            <person name="Henrissat B."/>
            <person name="Nagy L.G."/>
            <person name="Aury J.M."/>
            <person name="Wincker P."/>
            <person name="Grigoriev I.V."/>
            <person name="Bonfante P."/>
            <person name="Martin F.M."/>
        </authorList>
    </citation>
    <scope>NUCLEOTIDE SEQUENCE [LARGE SCALE GENOMIC DNA]</scope>
    <source>
        <strain evidence="2 3">120613-1</strain>
    </source>
</reference>
<organism evidence="2 3">
    <name type="scientific">Choiromyces venosus 120613-1</name>
    <dbReference type="NCBI Taxonomy" id="1336337"/>
    <lineage>
        <taxon>Eukaryota</taxon>
        <taxon>Fungi</taxon>
        <taxon>Dikarya</taxon>
        <taxon>Ascomycota</taxon>
        <taxon>Pezizomycotina</taxon>
        <taxon>Pezizomycetes</taxon>
        <taxon>Pezizales</taxon>
        <taxon>Tuberaceae</taxon>
        <taxon>Choiromyces</taxon>
    </lineage>
</organism>
<feature type="transmembrane region" description="Helical" evidence="1">
    <location>
        <begin position="41"/>
        <end position="64"/>
    </location>
</feature>
<dbReference type="Proteomes" id="UP000276215">
    <property type="component" value="Unassembled WGS sequence"/>
</dbReference>
<evidence type="ECO:0000313" key="3">
    <source>
        <dbReference type="Proteomes" id="UP000276215"/>
    </source>
</evidence>
<evidence type="ECO:0000313" key="2">
    <source>
        <dbReference type="EMBL" id="RPA96784.1"/>
    </source>
</evidence>
<keyword evidence="1" id="KW-1133">Transmembrane helix</keyword>
<accession>A0A3N4JSP8</accession>
<dbReference type="AlphaFoldDB" id="A0A3N4JSP8"/>
<proteinExistence type="predicted"/>
<name>A0A3N4JSP8_9PEZI</name>
<protein>
    <submittedName>
        <fullName evidence="2">Uncharacterized protein</fullName>
    </submittedName>
</protein>